<accession>A0A9D4L0J4</accession>
<protein>
    <submittedName>
        <fullName evidence="1">Uncharacterized protein</fullName>
    </submittedName>
</protein>
<dbReference type="Proteomes" id="UP000828390">
    <property type="component" value="Unassembled WGS sequence"/>
</dbReference>
<evidence type="ECO:0000313" key="2">
    <source>
        <dbReference type="Proteomes" id="UP000828390"/>
    </source>
</evidence>
<evidence type="ECO:0000313" key="1">
    <source>
        <dbReference type="EMBL" id="KAH3848487.1"/>
    </source>
</evidence>
<name>A0A9D4L0J4_DREPO</name>
<keyword evidence="2" id="KW-1185">Reference proteome</keyword>
<comment type="caution">
    <text evidence="1">The sequence shown here is derived from an EMBL/GenBank/DDBJ whole genome shotgun (WGS) entry which is preliminary data.</text>
</comment>
<dbReference type="EMBL" id="JAIWYP010000003">
    <property type="protein sequence ID" value="KAH3848487.1"/>
    <property type="molecule type" value="Genomic_DNA"/>
</dbReference>
<sequence>MAYTIYLCVNGVVPHSIDILGFINCWCLYLDMCSIYNPNNVGKASNIKKVRFLLSDMPYSCGQTNVMPYNFRQCQGIDYCSNRQGDCWLTYGMDVTVIKLYA</sequence>
<dbReference type="AlphaFoldDB" id="A0A9D4L0J4"/>
<reference evidence="1" key="1">
    <citation type="journal article" date="2019" name="bioRxiv">
        <title>The Genome of the Zebra Mussel, Dreissena polymorpha: A Resource for Invasive Species Research.</title>
        <authorList>
            <person name="McCartney M.A."/>
            <person name="Auch B."/>
            <person name="Kono T."/>
            <person name="Mallez S."/>
            <person name="Zhang Y."/>
            <person name="Obille A."/>
            <person name="Becker A."/>
            <person name="Abrahante J.E."/>
            <person name="Garbe J."/>
            <person name="Badalamenti J.P."/>
            <person name="Herman A."/>
            <person name="Mangelson H."/>
            <person name="Liachko I."/>
            <person name="Sullivan S."/>
            <person name="Sone E.D."/>
            <person name="Koren S."/>
            <person name="Silverstein K.A.T."/>
            <person name="Beckman K.B."/>
            <person name="Gohl D.M."/>
        </authorList>
    </citation>
    <scope>NUCLEOTIDE SEQUENCE</scope>
    <source>
        <strain evidence="1">Duluth1</strain>
        <tissue evidence="1">Whole animal</tissue>
    </source>
</reference>
<reference evidence="1" key="2">
    <citation type="submission" date="2020-11" db="EMBL/GenBank/DDBJ databases">
        <authorList>
            <person name="McCartney M.A."/>
            <person name="Auch B."/>
            <person name="Kono T."/>
            <person name="Mallez S."/>
            <person name="Becker A."/>
            <person name="Gohl D.M."/>
            <person name="Silverstein K.A.T."/>
            <person name="Koren S."/>
            <person name="Bechman K.B."/>
            <person name="Herman A."/>
            <person name="Abrahante J.E."/>
            <person name="Garbe J."/>
        </authorList>
    </citation>
    <scope>NUCLEOTIDE SEQUENCE</scope>
    <source>
        <strain evidence="1">Duluth1</strain>
        <tissue evidence="1">Whole animal</tissue>
    </source>
</reference>
<gene>
    <name evidence="1" type="ORF">DPMN_090854</name>
</gene>
<organism evidence="1 2">
    <name type="scientific">Dreissena polymorpha</name>
    <name type="common">Zebra mussel</name>
    <name type="synonym">Mytilus polymorpha</name>
    <dbReference type="NCBI Taxonomy" id="45954"/>
    <lineage>
        <taxon>Eukaryota</taxon>
        <taxon>Metazoa</taxon>
        <taxon>Spiralia</taxon>
        <taxon>Lophotrochozoa</taxon>
        <taxon>Mollusca</taxon>
        <taxon>Bivalvia</taxon>
        <taxon>Autobranchia</taxon>
        <taxon>Heteroconchia</taxon>
        <taxon>Euheterodonta</taxon>
        <taxon>Imparidentia</taxon>
        <taxon>Neoheterodontei</taxon>
        <taxon>Myida</taxon>
        <taxon>Dreissenoidea</taxon>
        <taxon>Dreissenidae</taxon>
        <taxon>Dreissena</taxon>
    </lineage>
</organism>
<proteinExistence type="predicted"/>